<reference evidence="2 3" key="1">
    <citation type="journal article" date="2022" name="Allergy">
        <title>Genome assembly and annotation of Periplaneta americana reveal a comprehensive cockroach allergen profile.</title>
        <authorList>
            <person name="Wang L."/>
            <person name="Xiong Q."/>
            <person name="Saelim N."/>
            <person name="Wang L."/>
            <person name="Nong W."/>
            <person name="Wan A.T."/>
            <person name="Shi M."/>
            <person name="Liu X."/>
            <person name="Cao Q."/>
            <person name="Hui J.H.L."/>
            <person name="Sookrung N."/>
            <person name="Leung T.F."/>
            <person name="Tungtrongchitr A."/>
            <person name="Tsui S.K.W."/>
        </authorList>
    </citation>
    <scope>NUCLEOTIDE SEQUENCE [LARGE SCALE GENOMIC DNA]</scope>
    <source>
        <strain evidence="2">PWHHKU_190912</strain>
    </source>
</reference>
<gene>
    <name evidence="2" type="ORF">ANN_15893</name>
</gene>
<name>A0ABQ8SHW7_PERAM</name>
<comment type="caution">
    <text evidence="2">The sequence shown here is derived from an EMBL/GenBank/DDBJ whole genome shotgun (WGS) entry which is preliminary data.</text>
</comment>
<sequence>MPRCEVRRADRFEHLRSPHTPGRRSLQALPDRRHGMAGDHVYLMAAIFFLLSHRFYQRYDDDDDDDDDDDHNFYLFVDLEKTFDRVDWSKLMGILKKIGVDWKERRQFSNPYMKQRVKVRNRGGMIVGERRIKCIRFADDMALLAKEEMILRDMLLELNDSCEHVALYGADTWTLRRSKEKQREEFEMWIWKRMERVKWTDRIRNESVLERVGVERMMLKLIKKRKRNWLGHWLRGNCLLKDALEGMCYLNLSNSAFSCSRGCPKQRGWPCSRWIRTDRAGLRSRPPGSSAAAANELIREQMQFARVDTRDYSPGATARRPLSDCATIYTAHYPEEEPDPIQKHNYTRAATSRHAAPRRAVLKTSGSPNLFRPL</sequence>
<proteinExistence type="predicted"/>
<evidence type="ECO:0008006" key="4">
    <source>
        <dbReference type="Google" id="ProtNLM"/>
    </source>
</evidence>
<dbReference type="EMBL" id="JAJSOF020000027">
    <property type="protein sequence ID" value="KAJ4433583.1"/>
    <property type="molecule type" value="Genomic_DNA"/>
</dbReference>
<dbReference type="PANTHER" id="PTHR47027">
    <property type="entry name" value="REVERSE TRANSCRIPTASE DOMAIN-CONTAINING PROTEIN"/>
    <property type="match status" value="1"/>
</dbReference>
<dbReference type="PANTHER" id="PTHR47027:SF8">
    <property type="entry name" value="RIBONUCLEASE H"/>
    <property type="match status" value="1"/>
</dbReference>
<protein>
    <recommendedName>
        <fullName evidence="4">Reverse transcriptase domain-containing protein</fullName>
    </recommendedName>
</protein>
<feature type="region of interest" description="Disordered" evidence="1">
    <location>
        <begin position="351"/>
        <end position="374"/>
    </location>
</feature>
<dbReference type="Proteomes" id="UP001148838">
    <property type="component" value="Unassembled WGS sequence"/>
</dbReference>
<organism evidence="2 3">
    <name type="scientific">Periplaneta americana</name>
    <name type="common">American cockroach</name>
    <name type="synonym">Blatta americana</name>
    <dbReference type="NCBI Taxonomy" id="6978"/>
    <lineage>
        <taxon>Eukaryota</taxon>
        <taxon>Metazoa</taxon>
        <taxon>Ecdysozoa</taxon>
        <taxon>Arthropoda</taxon>
        <taxon>Hexapoda</taxon>
        <taxon>Insecta</taxon>
        <taxon>Pterygota</taxon>
        <taxon>Neoptera</taxon>
        <taxon>Polyneoptera</taxon>
        <taxon>Dictyoptera</taxon>
        <taxon>Blattodea</taxon>
        <taxon>Blattoidea</taxon>
        <taxon>Blattidae</taxon>
        <taxon>Blattinae</taxon>
        <taxon>Periplaneta</taxon>
    </lineage>
</organism>
<evidence type="ECO:0000313" key="2">
    <source>
        <dbReference type="EMBL" id="KAJ4433583.1"/>
    </source>
</evidence>
<evidence type="ECO:0000256" key="1">
    <source>
        <dbReference type="SAM" id="MobiDB-lite"/>
    </source>
</evidence>
<evidence type="ECO:0000313" key="3">
    <source>
        <dbReference type="Proteomes" id="UP001148838"/>
    </source>
</evidence>
<accession>A0ABQ8SHW7</accession>
<keyword evidence="3" id="KW-1185">Reference proteome</keyword>